<evidence type="ECO:0000256" key="1">
    <source>
        <dbReference type="ARBA" id="ARBA00007754"/>
    </source>
</evidence>
<keyword evidence="7" id="KW-1185">Reference proteome</keyword>
<dbReference type="PANTHER" id="PTHR40079:SF4">
    <property type="entry name" value="GH26 DOMAIN-CONTAINING PROTEIN-RELATED"/>
    <property type="match status" value="1"/>
</dbReference>
<proteinExistence type="inferred from homology"/>
<gene>
    <name evidence="6" type="ORF">BDK51DRAFT_23890</name>
</gene>
<keyword evidence="2" id="KW-0378">Hydrolase</keyword>
<dbReference type="GO" id="GO:0006080">
    <property type="term" value="P:substituted mannan metabolic process"/>
    <property type="evidence" value="ECO:0007669"/>
    <property type="project" value="InterPro"/>
</dbReference>
<name>A0A4P9VWS1_9FUNG</name>
<dbReference type="Gene3D" id="3.20.20.80">
    <property type="entry name" value="Glycosidases"/>
    <property type="match status" value="1"/>
</dbReference>
<dbReference type="PANTHER" id="PTHR40079">
    <property type="entry name" value="MANNAN ENDO-1,4-BETA-MANNOSIDASE E-RELATED"/>
    <property type="match status" value="1"/>
</dbReference>
<reference evidence="7" key="1">
    <citation type="journal article" date="2018" name="Nat. Microbiol.">
        <title>Leveraging single-cell genomics to expand the fungal tree of life.</title>
        <authorList>
            <person name="Ahrendt S.R."/>
            <person name="Quandt C.A."/>
            <person name="Ciobanu D."/>
            <person name="Clum A."/>
            <person name="Salamov A."/>
            <person name="Andreopoulos B."/>
            <person name="Cheng J.F."/>
            <person name="Woyke T."/>
            <person name="Pelin A."/>
            <person name="Henrissat B."/>
            <person name="Reynolds N.K."/>
            <person name="Benny G.L."/>
            <person name="Smith M.E."/>
            <person name="James T.Y."/>
            <person name="Grigoriev I.V."/>
        </authorList>
    </citation>
    <scope>NUCLEOTIDE SEQUENCE [LARGE SCALE GENOMIC DNA]</scope>
</reference>
<dbReference type="InterPro" id="IPR000805">
    <property type="entry name" value="Glyco_hydro_26"/>
</dbReference>
<evidence type="ECO:0000313" key="7">
    <source>
        <dbReference type="Proteomes" id="UP000269721"/>
    </source>
</evidence>
<organism evidence="6 7">
    <name type="scientific">Blyttiomyces helicus</name>
    <dbReference type="NCBI Taxonomy" id="388810"/>
    <lineage>
        <taxon>Eukaryota</taxon>
        <taxon>Fungi</taxon>
        <taxon>Fungi incertae sedis</taxon>
        <taxon>Chytridiomycota</taxon>
        <taxon>Chytridiomycota incertae sedis</taxon>
        <taxon>Chytridiomycetes</taxon>
        <taxon>Chytridiomycetes incertae sedis</taxon>
        <taxon>Blyttiomyces</taxon>
    </lineage>
</organism>
<dbReference type="PROSITE" id="PS51764">
    <property type="entry name" value="GH26"/>
    <property type="match status" value="1"/>
</dbReference>
<sequence length="80" mass="9008">LAGNWFIWSQQPSLFQQTWKNIANGIRAAGLNTALVWSPNMGHSTISNPPPVGSEDFKLFDTNHDNVLDENDDPYLPYYA</sequence>
<evidence type="ECO:0000256" key="4">
    <source>
        <dbReference type="PROSITE-ProRule" id="PRU01100"/>
    </source>
</evidence>
<dbReference type="InterPro" id="IPR022790">
    <property type="entry name" value="GH26_dom"/>
</dbReference>
<feature type="domain" description="GH26" evidence="5">
    <location>
        <begin position="1"/>
        <end position="80"/>
    </location>
</feature>
<evidence type="ECO:0000313" key="6">
    <source>
        <dbReference type="EMBL" id="RKO83642.1"/>
    </source>
</evidence>
<dbReference type="GO" id="GO:0016985">
    <property type="term" value="F:mannan endo-1,4-beta-mannosidase activity"/>
    <property type="evidence" value="ECO:0007669"/>
    <property type="project" value="InterPro"/>
</dbReference>
<dbReference type="Proteomes" id="UP000269721">
    <property type="component" value="Unassembled WGS sequence"/>
</dbReference>
<accession>A0A4P9VWS1</accession>
<dbReference type="AlphaFoldDB" id="A0A4P9VWS1"/>
<evidence type="ECO:0000256" key="3">
    <source>
        <dbReference type="ARBA" id="ARBA00023295"/>
    </source>
</evidence>
<keyword evidence="3" id="KW-0326">Glycosidase</keyword>
<comment type="similarity">
    <text evidence="1 4">Belongs to the glycosyl hydrolase 26 family.</text>
</comment>
<evidence type="ECO:0000256" key="2">
    <source>
        <dbReference type="ARBA" id="ARBA00022801"/>
    </source>
</evidence>
<dbReference type="OrthoDB" id="428177at2759"/>
<dbReference type="EMBL" id="ML000999">
    <property type="protein sequence ID" value="RKO83642.1"/>
    <property type="molecule type" value="Genomic_DNA"/>
</dbReference>
<protein>
    <recommendedName>
        <fullName evidence="5">GH26 domain-containing protein</fullName>
    </recommendedName>
</protein>
<comment type="caution">
    <text evidence="4">Lacks conserved residue(s) required for the propagation of feature annotation.</text>
</comment>
<evidence type="ECO:0000259" key="5">
    <source>
        <dbReference type="PROSITE" id="PS51764"/>
    </source>
</evidence>
<dbReference type="SUPFAM" id="SSF51445">
    <property type="entry name" value="(Trans)glycosidases"/>
    <property type="match status" value="1"/>
</dbReference>
<feature type="non-terminal residue" evidence="6">
    <location>
        <position position="1"/>
    </location>
</feature>
<dbReference type="InterPro" id="IPR017853">
    <property type="entry name" value="GH"/>
</dbReference>